<sequence length="203" mass="22845">MSRPDEFHVSVRDRLVAAHSTERFDPRALYFTMYGPKRMLPSDWTQRSRDFMAILGEYGWTEPAPGPRGGLGWRIRPDHFAEIQAKATAADRLNGPHRSAAAAISSPYATTTLRDADHTVSLYWGWLPGGLHAGTVVKRVPLRDLRRPSSRTLTAAWRHHAKLAAAAAWIDARIARLCEQRAASYQDLMDELLVYAKKKEPSL</sequence>
<reference evidence="2" key="2">
    <citation type="submission" date="2015-01" db="EMBL/GenBank/DDBJ databases">
        <title>Complete genome sequence of Methylobacterium aquaticum strain 22A.</title>
        <authorList>
            <person name="Tani A."/>
            <person name="Ogura Y."/>
            <person name="Hayashi T."/>
        </authorList>
    </citation>
    <scope>NUCLEOTIDE SEQUENCE [LARGE SCALE GENOMIC DNA]</scope>
    <source>
        <strain evidence="2">MA-22A</strain>
    </source>
</reference>
<evidence type="ECO:0000313" key="2">
    <source>
        <dbReference type="Proteomes" id="UP000061432"/>
    </source>
</evidence>
<reference evidence="1 2" key="1">
    <citation type="journal article" date="2015" name="Genome Announc.">
        <title>Complete Genome Sequence of Methylobacterium aquaticum Strain 22A, Isolated from Racomitrium japonicum Moss.</title>
        <authorList>
            <person name="Tani A."/>
            <person name="Ogura Y."/>
            <person name="Hayashi T."/>
            <person name="Kimbara K."/>
        </authorList>
    </citation>
    <scope>NUCLEOTIDE SEQUENCE [LARGE SCALE GENOMIC DNA]</scope>
    <source>
        <strain evidence="1 2">MA-22A</strain>
    </source>
</reference>
<protein>
    <submittedName>
        <fullName evidence="1">Uncharacterized protein</fullName>
    </submittedName>
</protein>
<dbReference type="STRING" id="270351.Maq22A_c23095"/>
<dbReference type="RefSeq" id="WP_060848505.1">
    <property type="nucleotide sequence ID" value="NZ_AP014704.1"/>
</dbReference>
<dbReference type="KEGG" id="maqu:Maq22A_c23095"/>
<evidence type="ECO:0000313" key="1">
    <source>
        <dbReference type="EMBL" id="BAQ47583.1"/>
    </source>
</evidence>
<dbReference type="Proteomes" id="UP000061432">
    <property type="component" value="Chromosome"/>
</dbReference>
<dbReference type="AlphaFoldDB" id="A0A0C6FG99"/>
<organism evidence="1 2">
    <name type="scientific">Methylobacterium aquaticum</name>
    <dbReference type="NCBI Taxonomy" id="270351"/>
    <lineage>
        <taxon>Bacteria</taxon>
        <taxon>Pseudomonadati</taxon>
        <taxon>Pseudomonadota</taxon>
        <taxon>Alphaproteobacteria</taxon>
        <taxon>Hyphomicrobiales</taxon>
        <taxon>Methylobacteriaceae</taxon>
        <taxon>Methylobacterium</taxon>
    </lineage>
</organism>
<proteinExistence type="predicted"/>
<name>A0A0C6FG99_9HYPH</name>
<dbReference type="PATRIC" id="fig|270351.10.peg.4452"/>
<accession>A0A0C6FG99</accession>
<dbReference type="EMBL" id="AP014704">
    <property type="protein sequence ID" value="BAQ47583.1"/>
    <property type="molecule type" value="Genomic_DNA"/>
</dbReference>
<gene>
    <name evidence="1" type="ORF">Maq22A_c23095</name>
</gene>
<dbReference type="OrthoDB" id="9852487at2"/>